<protein>
    <submittedName>
        <fullName evidence="1">Uncharacterized protein</fullName>
    </submittedName>
</protein>
<dbReference type="RefSeq" id="WP_118928940.1">
    <property type="nucleotide sequence ID" value="NZ_QXGH01000048.1"/>
</dbReference>
<dbReference type="EMBL" id="QXGH01000048">
    <property type="protein sequence ID" value="RHW23373.1"/>
    <property type="molecule type" value="Genomic_DNA"/>
</dbReference>
<dbReference type="Pfam" id="PF18780">
    <property type="entry name" value="HNH_repeat"/>
    <property type="match status" value="1"/>
</dbReference>
<dbReference type="OrthoDB" id="3268642at2"/>
<accession>A0A417XSQ0</accession>
<sequence length="134" mass="14441">MRAPDFSDQELVAGLAAAAAELGEPLTVGAYDAWQRARDAASPALVIRRFGSWTQACSRADVATNTTRSTSRRWSDDEVVAIVATYLGSPGSTGTFADYSAWAKAQEDAPSGATLRQRFPWAEVKDRAERMRGA</sequence>
<dbReference type="Proteomes" id="UP000283644">
    <property type="component" value="Unassembled WGS sequence"/>
</dbReference>
<dbReference type="AlphaFoldDB" id="A0A417XSQ0"/>
<comment type="caution">
    <text evidence="1">The sequence shown here is derived from an EMBL/GenBank/DDBJ whole genome shotgun (WGS) entry which is preliminary data.</text>
</comment>
<keyword evidence="2" id="KW-1185">Reference proteome</keyword>
<proteinExistence type="predicted"/>
<name>A0A417XSQ0_9ACTN</name>
<organism evidence="1 2">
    <name type="scientific">Nocardioides immobilis</name>
    <dbReference type="NCBI Taxonomy" id="2049295"/>
    <lineage>
        <taxon>Bacteria</taxon>
        <taxon>Bacillati</taxon>
        <taxon>Actinomycetota</taxon>
        <taxon>Actinomycetes</taxon>
        <taxon>Propionibacteriales</taxon>
        <taxon>Nocardioidaceae</taxon>
        <taxon>Nocardioides</taxon>
    </lineage>
</organism>
<reference evidence="1 2" key="1">
    <citation type="submission" date="2018-09" db="EMBL/GenBank/DDBJ databases">
        <title>Genome sequencing of Nocardioides immobilis CCTCC AB 2017083 for comparison to Nocardioides silvaticus.</title>
        <authorList>
            <person name="Li C."/>
            <person name="Wang G."/>
        </authorList>
    </citation>
    <scope>NUCLEOTIDE SEQUENCE [LARGE SCALE GENOMIC DNA]</scope>
    <source>
        <strain evidence="1 2">CCTCC AB 2017083</strain>
    </source>
</reference>
<evidence type="ECO:0000313" key="2">
    <source>
        <dbReference type="Proteomes" id="UP000283644"/>
    </source>
</evidence>
<dbReference type="InterPro" id="IPR041025">
    <property type="entry name" value="HNH_repeat"/>
</dbReference>
<gene>
    <name evidence="1" type="ORF">D0Z08_29900</name>
</gene>
<evidence type="ECO:0000313" key="1">
    <source>
        <dbReference type="EMBL" id="RHW23373.1"/>
    </source>
</evidence>